<dbReference type="Proteomes" id="UP000317977">
    <property type="component" value="Unassembled WGS sequence"/>
</dbReference>
<comment type="subunit">
    <text evidence="3 10">Heterotetramer of two alpha and two beta chains.</text>
</comment>
<evidence type="ECO:0000256" key="1">
    <source>
        <dbReference type="ARBA" id="ARBA00004496"/>
    </source>
</evidence>
<feature type="active site" description="Nucleophile" evidence="10">
    <location>
        <position position="187"/>
    </location>
</feature>
<keyword evidence="7 10" id="KW-0808">Transferase</keyword>
<dbReference type="SUPFAM" id="SSF56266">
    <property type="entry name" value="DmpA/ArgJ-like"/>
    <property type="match status" value="1"/>
</dbReference>
<dbReference type="Gene3D" id="3.10.20.340">
    <property type="entry name" value="ArgJ beta chain, C-terminal domain"/>
    <property type="match status" value="1"/>
</dbReference>
<dbReference type="EMBL" id="SJPX01000005">
    <property type="protein sequence ID" value="TWU48066.1"/>
    <property type="molecule type" value="Genomic_DNA"/>
</dbReference>
<dbReference type="EC" id="2.3.1.35" evidence="10"/>
<evidence type="ECO:0000256" key="5">
    <source>
        <dbReference type="ARBA" id="ARBA00022571"/>
    </source>
</evidence>
<feature type="chain" id="PRO_5023516132" description="Arginine biosynthesis bifunctional protein ArgJ beta chain" evidence="10">
    <location>
        <begin position="187"/>
        <end position="397"/>
    </location>
</feature>
<name>A0A5C6EKA2_9BACT</name>
<feature type="site" description="Involved in the stabilization of negative charge on the oxyanion by the formation of the oxyanion hole" evidence="10">
    <location>
        <position position="111"/>
    </location>
</feature>
<sequence length="397" mass="41685">MDNSENNLPTGFRFAGVTCGLKASGKSDLALIVTDHPVTAAGVYTKNQIVAAPVMLSRSRTPSSTIRAVVTNSGNANACTGDQGMTDAQTMCREVAERVGCHPEDVLVMSTGVIGRPLPMDKLIVGIEQAAKEIAGDTPAFVRAAEAIRTTDAARKTVTREIEIGGKKIKFAAMAKGAGMIAPNMATMLAVMMTDATLSADSIKAVLTESADRSFNRVSVDGHTSTNDTFLLLASGQGEPLAGDELAQFQSHINEVSIALAKQLVEDGEGAVHTMAIRIRGAADVAAAETIAKTVAASPLVKTAITGGDPNWGRIVSAAGYADAKIDPTKTSLKICETEIYRGGTPVPFDAKTLSQKMLAQKEVPIELVVGEGPGEAEYWSSDLTCDYVRFNSEYTT</sequence>
<feature type="binding site" evidence="10">
    <location>
        <position position="397"/>
    </location>
    <ligand>
        <name>substrate</name>
    </ligand>
</feature>
<evidence type="ECO:0000256" key="7">
    <source>
        <dbReference type="ARBA" id="ARBA00022679"/>
    </source>
</evidence>
<dbReference type="CDD" id="cd02152">
    <property type="entry name" value="OAT"/>
    <property type="match status" value="1"/>
</dbReference>
<feature type="binding site" evidence="10">
    <location>
        <position position="187"/>
    </location>
    <ligand>
        <name>substrate</name>
    </ligand>
</feature>
<dbReference type="GO" id="GO:0004358">
    <property type="term" value="F:L-glutamate N-acetyltransferase activity, acting on acetyl-L-ornithine as donor"/>
    <property type="evidence" value="ECO:0007669"/>
    <property type="project" value="UniProtKB-UniRule"/>
</dbReference>
<dbReference type="InterPro" id="IPR016117">
    <property type="entry name" value="ArgJ-like_dom_sf"/>
</dbReference>
<dbReference type="PANTHER" id="PTHR23100">
    <property type="entry name" value="ARGININE BIOSYNTHESIS BIFUNCTIONAL PROTEIN ARGJ"/>
    <property type="match status" value="1"/>
</dbReference>
<dbReference type="FunFam" id="3.10.20.340:FF:000003">
    <property type="entry name" value="Arginine biosynthesis bifunctional protein ArgJ"/>
    <property type="match status" value="1"/>
</dbReference>
<dbReference type="FunFam" id="3.60.70.12:FF:000001">
    <property type="entry name" value="Arginine biosynthesis bifunctional protein ArgJ, chloroplastic"/>
    <property type="match status" value="1"/>
</dbReference>
<dbReference type="PANTHER" id="PTHR23100:SF0">
    <property type="entry name" value="ARGININE BIOSYNTHESIS BIFUNCTIONAL PROTEIN ARGJ, MITOCHONDRIAL"/>
    <property type="match status" value="1"/>
</dbReference>
<keyword evidence="5 10" id="KW-0055">Arginine biosynthesis</keyword>
<evidence type="ECO:0000313" key="11">
    <source>
        <dbReference type="EMBL" id="TWU48066.1"/>
    </source>
</evidence>
<dbReference type="RefSeq" id="WP_146536484.1">
    <property type="nucleotide sequence ID" value="NZ_SJPX01000005.1"/>
</dbReference>
<comment type="pathway">
    <text evidence="10">Amino-acid biosynthesis; L-arginine biosynthesis; L-ornithine and N-acetyl-L-glutamate from L-glutamate and N(2)-acetyl-L-ornithine (cyclic): step 1/1.</text>
</comment>
<dbReference type="NCBIfam" id="NF003802">
    <property type="entry name" value="PRK05388.1"/>
    <property type="match status" value="1"/>
</dbReference>
<dbReference type="Pfam" id="PF01960">
    <property type="entry name" value="ArgJ"/>
    <property type="match status" value="1"/>
</dbReference>
<evidence type="ECO:0000256" key="3">
    <source>
        <dbReference type="ARBA" id="ARBA00011475"/>
    </source>
</evidence>
<feature type="chain" id="PRO_5023516131" description="Arginine biosynthesis bifunctional protein ArgJ alpha chain" evidence="10">
    <location>
        <begin position="1"/>
        <end position="186"/>
    </location>
</feature>
<feature type="binding site" evidence="10">
    <location>
        <position position="269"/>
    </location>
    <ligand>
        <name>substrate</name>
    </ligand>
</feature>
<dbReference type="NCBIfam" id="TIGR00120">
    <property type="entry name" value="ArgJ"/>
    <property type="match status" value="1"/>
</dbReference>
<keyword evidence="12" id="KW-1185">Reference proteome</keyword>
<feature type="binding site" evidence="10">
    <location>
        <position position="150"/>
    </location>
    <ligand>
        <name>substrate</name>
    </ligand>
</feature>
<dbReference type="OrthoDB" id="9804242at2"/>
<evidence type="ECO:0000256" key="9">
    <source>
        <dbReference type="ARBA" id="ARBA00023315"/>
    </source>
</evidence>
<comment type="function">
    <text evidence="10">Catalyzes two activities which are involved in the cyclic version of arginine biosynthesis: the synthesis of N-acetylglutamate from glutamate and acetyl-CoA as the acetyl donor, and of ornithine by transacetylation between N(2)-acetylornithine and glutamate.</text>
</comment>
<dbReference type="GO" id="GO:0006526">
    <property type="term" value="P:L-arginine biosynthetic process"/>
    <property type="evidence" value="ECO:0007669"/>
    <property type="project" value="UniProtKB-UniRule"/>
</dbReference>
<organism evidence="11 12">
    <name type="scientific">Rubripirellula reticaptiva</name>
    <dbReference type="NCBI Taxonomy" id="2528013"/>
    <lineage>
        <taxon>Bacteria</taxon>
        <taxon>Pseudomonadati</taxon>
        <taxon>Planctomycetota</taxon>
        <taxon>Planctomycetia</taxon>
        <taxon>Pirellulales</taxon>
        <taxon>Pirellulaceae</taxon>
        <taxon>Rubripirellula</taxon>
    </lineage>
</organism>
<comment type="catalytic activity">
    <reaction evidence="10">
        <text>N(2)-acetyl-L-ornithine + L-glutamate = N-acetyl-L-glutamate + L-ornithine</text>
        <dbReference type="Rhea" id="RHEA:15349"/>
        <dbReference type="ChEBI" id="CHEBI:29985"/>
        <dbReference type="ChEBI" id="CHEBI:44337"/>
        <dbReference type="ChEBI" id="CHEBI:46911"/>
        <dbReference type="ChEBI" id="CHEBI:57805"/>
        <dbReference type="EC" id="2.3.1.35"/>
    </reaction>
</comment>
<evidence type="ECO:0000256" key="4">
    <source>
        <dbReference type="ARBA" id="ARBA00022490"/>
    </source>
</evidence>
<dbReference type="UniPathway" id="UPA00068">
    <property type="reaction ID" value="UER00106"/>
</dbReference>
<dbReference type="GO" id="GO:0005737">
    <property type="term" value="C:cytoplasm"/>
    <property type="evidence" value="ECO:0007669"/>
    <property type="project" value="UniProtKB-SubCell"/>
</dbReference>
<proteinExistence type="inferred from homology"/>
<comment type="caution">
    <text evidence="11">The sequence shown here is derived from an EMBL/GenBank/DDBJ whole genome shotgun (WGS) entry which is preliminary data.</text>
</comment>
<dbReference type="GO" id="GO:0006592">
    <property type="term" value="P:ornithine biosynthetic process"/>
    <property type="evidence" value="ECO:0007669"/>
    <property type="project" value="TreeGrafter"/>
</dbReference>
<evidence type="ECO:0000256" key="6">
    <source>
        <dbReference type="ARBA" id="ARBA00022605"/>
    </source>
</evidence>
<keyword evidence="8 10" id="KW-0068">Autocatalytic cleavage</keyword>
<keyword evidence="6 10" id="KW-0028">Amino-acid biosynthesis</keyword>
<feature type="binding site" evidence="10">
    <location>
        <position position="176"/>
    </location>
    <ligand>
        <name>substrate</name>
    </ligand>
</feature>
<evidence type="ECO:0000313" key="12">
    <source>
        <dbReference type="Proteomes" id="UP000317977"/>
    </source>
</evidence>
<feature type="site" description="Involved in the stabilization of negative charge on the oxyanion by the formation of the oxyanion hole" evidence="10">
    <location>
        <position position="112"/>
    </location>
</feature>
<keyword evidence="4 10" id="KW-0963">Cytoplasm</keyword>
<evidence type="ECO:0000256" key="10">
    <source>
        <dbReference type="HAMAP-Rule" id="MF_01106"/>
    </source>
</evidence>
<gene>
    <name evidence="10 11" type="primary">argJ</name>
    <name evidence="11" type="ORF">Poly59_49110</name>
</gene>
<reference evidence="11 12" key="1">
    <citation type="submission" date="2019-02" db="EMBL/GenBank/DDBJ databases">
        <title>Deep-cultivation of Planctomycetes and their phenomic and genomic characterization uncovers novel biology.</title>
        <authorList>
            <person name="Wiegand S."/>
            <person name="Jogler M."/>
            <person name="Boedeker C."/>
            <person name="Pinto D."/>
            <person name="Vollmers J."/>
            <person name="Rivas-Marin E."/>
            <person name="Kohn T."/>
            <person name="Peeters S.H."/>
            <person name="Heuer A."/>
            <person name="Rast P."/>
            <person name="Oberbeckmann S."/>
            <person name="Bunk B."/>
            <person name="Jeske O."/>
            <person name="Meyerdierks A."/>
            <person name="Storesund J.E."/>
            <person name="Kallscheuer N."/>
            <person name="Luecker S."/>
            <person name="Lage O.M."/>
            <person name="Pohl T."/>
            <person name="Merkel B.J."/>
            <person name="Hornburger P."/>
            <person name="Mueller R.-W."/>
            <person name="Bruemmer F."/>
            <person name="Labrenz M."/>
            <person name="Spormann A.M."/>
            <person name="Op Den Camp H."/>
            <person name="Overmann J."/>
            <person name="Amann R."/>
            <person name="Jetten M.S.M."/>
            <person name="Mascher T."/>
            <person name="Medema M.H."/>
            <person name="Devos D.P."/>
            <person name="Kaster A.-K."/>
            <person name="Ovreas L."/>
            <person name="Rohde M."/>
            <person name="Galperin M.Y."/>
            <person name="Jogler C."/>
        </authorList>
    </citation>
    <scope>NUCLEOTIDE SEQUENCE [LARGE SCALE GENOMIC DNA]</scope>
    <source>
        <strain evidence="11 12">Poly59</strain>
    </source>
</reference>
<feature type="binding site" evidence="10">
    <location>
        <position position="392"/>
    </location>
    <ligand>
        <name>substrate</name>
    </ligand>
</feature>
<evidence type="ECO:0000256" key="8">
    <source>
        <dbReference type="ARBA" id="ARBA00022813"/>
    </source>
</evidence>
<keyword evidence="10" id="KW-0511">Multifunctional enzyme</keyword>
<dbReference type="InterPro" id="IPR002813">
    <property type="entry name" value="Arg_biosynth_ArgJ"/>
</dbReference>
<evidence type="ECO:0000256" key="2">
    <source>
        <dbReference type="ARBA" id="ARBA00006774"/>
    </source>
</evidence>
<dbReference type="EC" id="2.3.1.1" evidence="10"/>
<dbReference type="AlphaFoldDB" id="A0A5C6EKA2"/>
<keyword evidence="9 10" id="KW-0012">Acyltransferase</keyword>
<comment type="catalytic activity">
    <reaction evidence="10">
        <text>L-glutamate + acetyl-CoA = N-acetyl-L-glutamate + CoA + H(+)</text>
        <dbReference type="Rhea" id="RHEA:24292"/>
        <dbReference type="ChEBI" id="CHEBI:15378"/>
        <dbReference type="ChEBI" id="CHEBI:29985"/>
        <dbReference type="ChEBI" id="CHEBI:44337"/>
        <dbReference type="ChEBI" id="CHEBI:57287"/>
        <dbReference type="ChEBI" id="CHEBI:57288"/>
        <dbReference type="EC" id="2.3.1.1"/>
    </reaction>
</comment>
<comment type="pathway">
    <text evidence="10">Amino-acid biosynthesis; L-arginine biosynthesis; N(2)-acetyl-L-ornithine from L-glutamate: step 1/4.</text>
</comment>
<protein>
    <recommendedName>
        <fullName evidence="10">Arginine biosynthesis bifunctional protein ArgJ</fullName>
    </recommendedName>
    <domain>
        <recommendedName>
            <fullName evidence="10">Glutamate N-acetyltransferase</fullName>
            <ecNumber evidence="10">2.3.1.35</ecNumber>
        </recommendedName>
        <alternativeName>
            <fullName evidence="10">Ornithine acetyltransferase</fullName>
            <shortName evidence="10">OATase</shortName>
        </alternativeName>
        <alternativeName>
            <fullName evidence="10">Ornithine transacetylase</fullName>
        </alternativeName>
    </domain>
    <domain>
        <recommendedName>
            <fullName evidence="10">Amino-acid acetyltransferase</fullName>
            <ecNumber evidence="10">2.3.1.1</ecNumber>
        </recommendedName>
        <alternativeName>
            <fullName evidence="10">N-acetylglutamate synthase</fullName>
            <shortName evidence="10">AGSase</shortName>
        </alternativeName>
    </domain>
    <component>
        <recommendedName>
            <fullName evidence="10">Arginine biosynthesis bifunctional protein ArgJ alpha chain</fullName>
        </recommendedName>
    </component>
    <component>
        <recommendedName>
            <fullName evidence="10">Arginine biosynthesis bifunctional protein ArgJ beta chain</fullName>
        </recommendedName>
    </component>
</protein>
<dbReference type="InterPro" id="IPR042195">
    <property type="entry name" value="ArgJ_beta_C"/>
</dbReference>
<dbReference type="HAMAP" id="MF_01106">
    <property type="entry name" value="ArgJ"/>
    <property type="match status" value="1"/>
</dbReference>
<accession>A0A5C6EKA2</accession>
<comment type="similarity">
    <text evidence="2 10">Belongs to the ArgJ family.</text>
</comment>
<feature type="site" description="Cleavage; by autolysis" evidence="10">
    <location>
        <begin position="186"/>
        <end position="187"/>
    </location>
</feature>
<comment type="subcellular location">
    <subcellularLocation>
        <location evidence="1 10">Cytoplasm</location>
    </subcellularLocation>
</comment>
<dbReference type="GO" id="GO:0004042">
    <property type="term" value="F:L-glutamate N-acetyltransferase activity"/>
    <property type="evidence" value="ECO:0007669"/>
    <property type="project" value="UniProtKB-UniRule"/>
</dbReference>
<dbReference type="Gene3D" id="3.60.70.12">
    <property type="entry name" value="L-amino peptidase D-ALA esterase/amidase"/>
    <property type="match status" value="1"/>
</dbReference>